<organism evidence="2 3">
    <name type="scientific">Candidatus Collierbacteria bacterium GW2011_GWC2_44_18</name>
    <dbReference type="NCBI Taxonomy" id="1618392"/>
    <lineage>
        <taxon>Bacteria</taxon>
        <taxon>Candidatus Collieribacteriota</taxon>
    </lineage>
</organism>
<name>A0A0G1HSH6_9BACT</name>
<accession>A0A0G1HSH6</accession>
<evidence type="ECO:0000313" key="3">
    <source>
        <dbReference type="Proteomes" id="UP000034172"/>
    </source>
</evidence>
<protein>
    <recommendedName>
        <fullName evidence="1">PPM-type phosphatase domain-containing protein</fullName>
    </recommendedName>
</protein>
<evidence type="ECO:0000259" key="1">
    <source>
        <dbReference type="Pfam" id="PF13672"/>
    </source>
</evidence>
<comment type="caution">
    <text evidence="2">The sequence shown here is derived from an EMBL/GenBank/DDBJ whole genome shotgun (WGS) entry which is preliminary data.</text>
</comment>
<dbReference type="InterPro" id="IPR001932">
    <property type="entry name" value="PPM-type_phosphatase-like_dom"/>
</dbReference>
<dbReference type="Proteomes" id="UP000034172">
    <property type="component" value="Unassembled WGS sequence"/>
</dbReference>
<dbReference type="STRING" id="1618392.UW41_C0001G0046"/>
<evidence type="ECO:0000313" key="2">
    <source>
        <dbReference type="EMBL" id="KKT49900.1"/>
    </source>
</evidence>
<dbReference type="AlphaFoldDB" id="A0A0G1HSH6"/>
<proteinExistence type="predicted"/>
<sequence>MSQFMFSSGIVIGADHVATKKNCQDALKMLQKPEFLVAFVADGCGDAIYSPYSEMGSRQGVTTAVNYVAAKLETTSKWRWNSTLQSTGFWGDVQRHSLEKMDDAARGMGGNYKQVVISHFLFTLVGMVVTPDITLFVSLGDGYYFLNGEMYEVRPNPVDNMPPYLAFNLVETSLRKMSPEELKLSVKKVVPTRSVESVMISTDGLGGILSDSKKRVPGTNTEVGGPEQFWNEKDYFDNTFSLGWRLNQLATEKKIIKWDEKRAEVHPAIITDDLALVVGRRY</sequence>
<reference evidence="2 3" key="1">
    <citation type="journal article" date="2015" name="Nature">
        <title>rRNA introns, odd ribosomes, and small enigmatic genomes across a large radiation of phyla.</title>
        <authorList>
            <person name="Brown C.T."/>
            <person name="Hug L.A."/>
            <person name="Thomas B.C."/>
            <person name="Sharon I."/>
            <person name="Castelle C.J."/>
            <person name="Singh A."/>
            <person name="Wilkins M.J."/>
            <person name="Williams K.H."/>
            <person name="Banfield J.F."/>
        </authorList>
    </citation>
    <scope>NUCLEOTIDE SEQUENCE [LARGE SCALE GENOMIC DNA]</scope>
</reference>
<gene>
    <name evidence="2" type="ORF">UW41_C0001G0046</name>
</gene>
<dbReference type="Pfam" id="PF13672">
    <property type="entry name" value="PP2C_2"/>
    <property type="match status" value="1"/>
</dbReference>
<dbReference type="EMBL" id="LCIE01000001">
    <property type="protein sequence ID" value="KKT49900.1"/>
    <property type="molecule type" value="Genomic_DNA"/>
</dbReference>
<feature type="domain" description="PPM-type phosphatase" evidence="1">
    <location>
        <begin position="12"/>
        <end position="212"/>
    </location>
</feature>